<dbReference type="Pfam" id="PF02597">
    <property type="entry name" value="ThiS"/>
    <property type="match status" value="1"/>
</dbReference>
<reference evidence="1" key="1">
    <citation type="submission" date="2018-06" db="EMBL/GenBank/DDBJ databases">
        <authorList>
            <person name="Zhirakovskaya E."/>
        </authorList>
    </citation>
    <scope>NUCLEOTIDE SEQUENCE</scope>
</reference>
<name>A0A3B0UJ81_9ZZZZ</name>
<dbReference type="InterPro" id="IPR003749">
    <property type="entry name" value="ThiS/MoaD-like"/>
</dbReference>
<dbReference type="PANTHER" id="PTHR34472:SF1">
    <property type="entry name" value="SULFUR CARRIER PROTEIN THIS"/>
    <property type="match status" value="1"/>
</dbReference>
<dbReference type="InterPro" id="IPR010035">
    <property type="entry name" value="Thi_S"/>
</dbReference>
<sequence>MKLIINGKNKEFSDSSTLHEVIAQCSANAEHVIAEINGNIIKSHQWQATNVADGDTIELVTFVGGG</sequence>
<dbReference type="InterPro" id="IPR012675">
    <property type="entry name" value="Beta-grasp_dom_sf"/>
</dbReference>
<dbReference type="Gene3D" id="3.10.20.30">
    <property type="match status" value="1"/>
</dbReference>
<dbReference type="EMBL" id="UOEN01000487">
    <property type="protein sequence ID" value="VAW19616.1"/>
    <property type="molecule type" value="Genomic_DNA"/>
</dbReference>
<dbReference type="SUPFAM" id="SSF54285">
    <property type="entry name" value="MoaD/ThiS"/>
    <property type="match status" value="1"/>
</dbReference>
<dbReference type="InterPro" id="IPR016155">
    <property type="entry name" value="Mopterin_synth/thiamin_S_b"/>
</dbReference>
<dbReference type="PANTHER" id="PTHR34472">
    <property type="entry name" value="SULFUR CARRIER PROTEIN THIS"/>
    <property type="match status" value="1"/>
</dbReference>
<dbReference type="NCBIfam" id="TIGR01683">
    <property type="entry name" value="thiS"/>
    <property type="match status" value="1"/>
</dbReference>
<dbReference type="CDD" id="cd00565">
    <property type="entry name" value="Ubl_ThiS"/>
    <property type="match status" value="1"/>
</dbReference>
<organism evidence="1">
    <name type="scientific">hydrothermal vent metagenome</name>
    <dbReference type="NCBI Taxonomy" id="652676"/>
    <lineage>
        <taxon>unclassified sequences</taxon>
        <taxon>metagenomes</taxon>
        <taxon>ecological metagenomes</taxon>
    </lineage>
</organism>
<protein>
    <recommendedName>
        <fullName evidence="2">Sulfur carrier protein ThiS</fullName>
    </recommendedName>
</protein>
<evidence type="ECO:0008006" key="2">
    <source>
        <dbReference type="Google" id="ProtNLM"/>
    </source>
</evidence>
<accession>A0A3B0UJ81</accession>
<proteinExistence type="predicted"/>
<evidence type="ECO:0000313" key="1">
    <source>
        <dbReference type="EMBL" id="VAW19616.1"/>
    </source>
</evidence>
<gene>
    <name evidence="1" type="ORF">MNBD_BACTEROID05-145</name>
</gene>
<dbReference type="AlphaFoldDB" id="A0A3B0UJ81"/>